<comment type="subcellular location">
    <subcellularLocation>
        <location evidence="1 7">Membrane</location>
        <topology evidence="1 7">Multi-pass membrane protein</topology>
    </subcellularLocation>
</comment>
<dbReference type="Pfam" id="PF00335">
    <property type="entry name" value="Tetraspanin"/>
    <property type="match status" value="1"/>
</dbReference>
<evidence type="ECO:0000256" key="5">
    <source>
        <dbReference type="ARBA" id="ARBA00023136"/>
    </source>
</evidence>
<dbReference type="AlphaFoldDB" id="A0A336M6V1"/>
<comment type="similarity">
    <text evidence="2 7">Belongs to the tetraspanin (TM4SF) family.</text>
</comment>
<name>A0A336M6V1_CULSO</name>
<keyword evidence="4 7" id="KW-1133">Transmembrane helix</keyword>
<dbReference type="SUPFAM" id="SSF48652">
    <property type="entry name" value="Tetraspanin"/>
    <property type="match status" value="1"/>
</dbReference>
<dbReference type="PANTHER" id="PTHR19282:SF562">
    <property type="entry name" value="AT12771P-RELATED"/>
    <property type="match status" value="1"/>
</dbReference>
<dbReference type="Gene3D" id="1.10.1450.10">
    <property type="entry name" value="Tetraspanin"/>
    <property type="match status" value="1"/>
</dbReference>
<feature type="disulfide bond" evidence="6">
    <location>
        <begin position="144"/>
        <end position="164"/>
    </location>
</feature>
<evidence type="ECO:0000256" key="2">
    <source>
        <dbReference type="ARBA" id="ARBA00006840"/>
    </source>
</evidence>
<feature type="transmembrane region" description="Helical" evidence="7">
    <location>
        <begin position="196"/>
        <end position="217"/>
    </location>
</feature>
<dbReference type="PANTHER" id="PTHR19282">
    <property type="entry name" value="TETRASPANIN"/>
    <property type="match status" value="1"/>
</dbReference>
<feature type="transmembrane region" description="Helical" evidence="7">
    <location>
        <begin position="12"/>
        <end position="33"/>
    </location>
</feature>
<feature type="transmembrane region" description="Helical" evidence="7">
    <location>
        <begin position="53"/>
        <end position="77"/>
    </location>
</feature>
<dbReference type="InterPro" id="IPR008952">
    <property type="entry name" value="Tetraspanin_EC2_sf"/>
</dbReference>
<dbReference type="CDD" id="cd03127">
    <property type="entry name" value="tetraspanin_LEL"/>
    <property type="match status" value="1"/>
</dbReference>
<keyword evidence="3 7" id="KW-0812">Transmembrane</keyword>
<dbReference type="VEuPathDB" id="VectorBase:CSON005312"/>
<dbReference type="GO" id="GO:0005886">
    <property type="term" value="C:plasma membrane"/>
    <property type="evidence" value="ECO:0007669"/>
    <property type="project" value="TreeGrafter"/>
</dbReference>
<evidence type="ECO:0000256" key="6">
    <source>
        <dbReference type="PIRSR" id="PIRSR002419-1"/>
    </source>
</evidence>
<evidence type="ECO:0000256" key="1">
    <source>
        <dbReference type="ARBA" id="ARBA00004141"/>
    </source>
</evidence>
<feature type="transmembrane region" description="Helical" evidence="7">
    <location>
        <begin position="84"/>
        <end position="109"/>
    </location>
</feature>
<accession>A0A336M6V1</accession>
<dbReference type="OMA" id="DERDDCQ"/>
<gene>
    <name evidence="8" type="primary">CSON005312</name>
</gene>
<keyword evidence="6" id="KW-1015">Disulfide bond</keyword>
<dbReference type="PIRSF" id="PIRSF002419">
    <property type="entry name" value="Tetraspanin"/>
    <property type="match status" value="1"/>
</dbReference>
<proteinExistence type="inferred from homology"/>
<sequence>MAFKWSLRTVKMVSIFYDGLYLICGLIAIILGARVIGSLNNNVNVQPQATVHSLATALIIFGFVIFVVSVVGSYSVIKDSEKGLIVFGVALGAFIILKIIVAIIILSFMNDAITVSRNEITKVFDAGESAKDSIDNVQRAYECCGLNGYNYWADNDGYLPPTCCSDERDDCQTNRAFPIGCADKVSSAIEGMGTTVSLVLFGISFFEIAGLILSVCLKNSWKNEIRREEFTEA</sequence>
<evidence type="ECO:0000313" key="8">
    <source>
        <dbReference type="EMBL" id="SSX21748.1"/>
    </source>
</evidence>
<evidence type="ECO:0000256" key="4">
    <source>
        <dbReference type="ARBA" id="ARBA00022989"/>
    </source>
</evidence>
<protein>
    <recommendedName>
        <fullName evidence="7">Tetraspanin</fullName>
    </recommendedName>
</protein>
<dbReference type="InterPro" id="IPR000301">
    <property type="entry name" value="Tetraspanin_animals"/>
</dbReference>
<evidence type="ECO:0000256" key="3">
    <source>
        <dbReference type="ARBA" id="ARBA00022692"/>
    </source>
</evidence>
<dbReference type="EMBL" id="UFQT01000211">
    <property type="protein sequence ID" value="SSX21748.1"/>
    <property type="molecule type" value="Genomic_DNA"/>
</dbReference>
<feature type="disulfide bond" evidence="6">
    <location>
        <begin position="143"/>
        <end position="181"/>
    </location>
</feature>
<keyword evidence="5 7" id="KW-0472">Membrane</keyword>
<evidence type="ECO:0000256" key="7">
    <source>
        <dbReference type="RuleBase" id="RU361218"/>
    </source>
</evidence>
<organism evidence="8">
    <name type="scientific">Culicoides sonorensis</name>
    <name type="common">Biting midge</name>
    <dbReference type="NCBI Taxonomy" id="179676"/>
    <lineage>
        <taxon>Eukaryota</taxon>
        <taxon>Metazoa</taxon>
        <taxon>Ecdysozoa</taxon>
        <taxon>Arthropoda</taxon>
        <taxon>Hexapoda</taxon>
        <taxon>Insecta</taxon>
        <taxon>Pterygota</taxon>
        <taxon>Neoptera</taxon>
        <taxon>Endopterygota</taxon>
        <taxon>Diptera</taxon>
        <taxon>Nematocera</taxon>
        <taxon>Chironomoidea</taxon>
        <taxon>Ceratopogonidae</taxon>
        <taxon>Ceratopogoninae</taxon>
        <taxon>Culicoides</taxon>
        <taxon>Monoculicoides</taxon>
    </lineage>
</organism>
<dbReference type="InterPro" id="IPR018499">
    <property type="entry name" value="Tetraspanin/Peripherin"/>
</dbReference>
<dbReference type="PRINTS" id="PR00259">
    <property type="entry name" value="TMFOUR"/>
</dbReference>
<reference evidence="8" key="1">
    <citation type="submission" date="2018-07" db="EMBL/GenBank/DDBJ databases">
        <authorList>
            <person name="Quirk P.G."/>
            <person name="Krulwich T.A."/>
        </authorList>
    </citation>
    <scope>NUCLEOTIDE SEQUENCE</scope>
</reference>